<dbReference type="RefSeq" id="WP_066177631.1">
    <property type="nucleotide sequence ID" value="NZ_LQZT01000012.1"/>
</dbReference>
<evidence type="ECO:0000313" key="2">
    <source>
        <dbReference type="EMBL" id="OCW57576.1"/>
    </source>
</evidence>
<keyword evidence="3" id="KW-1185">Reference proteome</keyword>
<dbReference type="EMBL" id="LQZT01000012">
    <property type="protein sequence ID" value="OCW57576.1"/>
    <property type="molecule type" value="Genomic_DNA"/>
</dbReference>
<protein>
    <submittedName>
        <fullName evidence="2">Uncharacterized protein</fullName>
    </submittedName>
</protein>
<gene>
    <name evidence="2" type="ORF">AWJ14_01785</name>
</gene>
<proteinExistence type="predicted"/>
<accession>A0A1C1YW20</accession>
<reference evidence="2 3" key="1">
    <citation type="submission" date="2015-12" db="EMBL/GenBank/DDBJ databases">
        <authorList>
            <person name="Shamseldin A."/>
            <person name="Moawad H."/>
            <person name="Abd El-Rahim W.M."/>
            <person name="Sadowsky M.J."/>
        </authorList>
    </citation>
    <scope>NUCLEOTIDE SEQUENCE [LARGE SCALE GENOMIC DNA]</scope>
    <source>
        <strain evidence="2 3">JC234</strain>
    </source>
</reference>
<dbReference type="AlphaFoldDB" id="A0A1C1YW20"/>
<organism evidence="2 3">
    <name type="scientific">Hoeflea olei</name>
    <dbReference type="NCBI Taxonomy" id="1480615"/>
    <lineage>
        <taxon>Bacteria</taxon>
        <taxon>Pseudomonadati</taxon>
        <taxon>Pseudomonadota</taxon>
        <taxon>Alphaproteobacteria</taxon>
        <taxon>Hyphomicrobiales</taxon>
        <taxon>Rhizobiaceae</taxon>
        <taxon>Hoeflea</taxon>
    </lineage>
</organism>
<feature type="signal peptide" evidence="1">
    <location>
        <begin position="1"/>
        <end position="25"/>
    </location>
</feature>
<feature type="chain" id="PRO_5008656575" evidence="1">
    <location>
        <begin position="26"/>
        <end position="91"/>
    </location>
</feature>
<sequence length="91" mass="8952">MKATLSVLAASLALGVAAISGAAAATVTNKDAQAQVLVVTESGNKIEVVVEAGATVSFCPAGCFVTMPSGDRETFAGNEAIDIVNGAAVLK</sequence>
<evidence type="ECO:0000313" key="3">
    <source>
        <dbReference type="Proteomes" id="UP000094795"/>
    </source>
</evidence>
<name>A0A1C1YW20_9HYPH</name>
<evidence type="ECO:0000256" key="1">
    <source>
        <dbReference type="SAM" id="SignalP"/>
    </source>
</evidence>
<dbReference type="Proteomes" id="UP000094795">
    <property type="component" value="Unassembled WGS sequence"/>
</dbReference>
<keyword evidence="1" id="KW-0732">Signal</keyword>
<comment type="caution">
    <text evidence="2">The sequence shown here is derived from an EMBL/GenBank/DDBJ whole genome shotgun (WGS) entry which is preliminary data.</text>
</comment>